<proteinExistence type="predicted"/>
<dbReference type="Pfam" id="PF01569">
    <property type="entry name" value="PAP2"/>
    <property type="match status" value="1"/>
</dbReference>
<dbReference type="RefSeq" id="WP_144813158.1">
    <property type="nucleotide sequence ID" value="NZ_VLKP01000004.1"/>
</dbReference>
<evidence type="ECO:0000256" key="9">
    <source>
        <dbReference type="ARBA" id="ARBA00047594"/>
    </source>
</evidence>
<dbReference type="Proteomes" id="UP000316471">
    <property type="component" value="Unassembled WGS sequence"/>
</dbReference>
<keyword evidence="7 10" id="KW-0472">Membrane</keyword>
<dbReference type="EC" id="3.6.1.27" evidence="2"/>
<feature type="transmembrane region" description="Helical" evidence="10">
    <location>
        <begin position="211"/>
        <end position="230"/>
    </location>
</feature>
<dbReference type="EMBL" id="VLKP01000004">
    <property type="protein sequence ID" value="TWI11878.1"/>
    <property type="molecule type" value="Genomic_DNA"/>
</dbReference>
<feature type="transmembrane region" description="Helical" evidence="10">
    <location>
        <begin position="92"/>
        <end position="110"/>
    </location>
</feature>
<name>A0A562LWI0_9GAMM</name>
<evidence type="ECO:0000256" key="1">
    <source>
        <dbReference type="ARBA" id="ARBA00004651"/>
    </source>
</evidence>
<feature type="transmembrane region" description="Helical" evidence="10">
    <location>
        <begin position="117"/>
        <end position="139"/>
    </location>
</feature>
<gene>
    <name evidence="12" type="ORF">IP93_01156</name>
</gene>
<keyword evidence="13" id="KW-1185">Reference proteome</keyword>
<evidence type="ECO:0000313" key="13">
    <source>
        <dbReference type="Proteomes" id="UP000316471"/>
    </source>
</evidence>
<comment type="catalytic activity">
    <reaction evidence="9">
        <text>di-trans,octa-cis-undecaprenyl diphosphate + H2O = di-trans,octa-cis-undecaprenyl phosphate + phosphate + H(+)</text>
        <dbReference type="Rhea" id="RHEA:28094"/>
        <dbReference type="ChEBI" id="CHEBI:15377"/>
        <dbReference type="ChEBI" id="CHEBI:15378"/>
        <dbReference type="ChEBI" id="CHEBI:43474"/>
        <dbReference type="ChEBI" id="CHEBI:58405"/>
        <dbReference type="ChEBI" id="CHEBI:60392"/>
        <dbReference type="EC" id="3.6.1.27"/>
    </reaction>
</comment>
<dbReference type="SUPFAM" id="SSF48317">
    <property type="entry name" value="Acid phosphatase/Vanadium-dependent haloperoxidase"/>
    <property type="match status" value="1"/>
</dbReference>
<comment type="caution">
    <text evidence="12">The sequence shown here is derived from an EMBL/GenBank/DDBJ whole genome shotgun (WGS) entry which is preliminary data.</text>
</comment>
<dbReference type="PANTHER" id="PTHR14969">
    <property type="entry name" value="SPHINGOSINE-1-PHOSPHATE PHOSPHOHYDROLASE"/>
    <property type="match status" value="1"/>
</dbReference>
<evidence type="ECO:0000256" key="6">
    <source>
        <dbReference type="ARBA" id="ARBA00022989"/>
    </source>
</evidence>
<feature type="transmembrane region" description="Helical" evidence="10">
    <location>
        <begin position="159"/>
        <end position="178"/>
    </location>
</feature>
<evidence type="ECO:0000256" key="2">
    <source>
        <dbReference type="ARBA" id="ARBA00012374"/>
    </source>
</evidence>
<dbReference type="AlphaFoldDB" id="A0A562LWI0"/>
<accession>A0A562LWI0</accession>
<dbReference type="Gene3D" id="1.20.144.10">
    <property type="entry name" value="Phosphatidic acid phosphatase type 2/haloperoxidase"/>
    <property type="match status" value="1"/>
</dbReference>
<dbReference type="InterPro" id="IPR036938">
    <property type="entry name" value="PAP2/HPO_sf"/>
</dbReference>
<keyword evidence="4 10" id="KW-0812">Transmembrane</keyword>
<feature type="domain" description="Phosphatidic acid phosphatase type 2/haloperoxidase" evidence="11">
    <location>
        <begin position="117"/>
        <end position="226"/>
    </location>
</feature>
<dbReference type="PANTHER" id="PTHR14969:SF62">
    <property type="entry name" value="DECAPRENYLPHOSPHORYL-5-PHOSPHORIBOSE PHOSPHATASE RV3807C-RELATED"/>
    <property type="match status" value="1"/>
</dbReference>
<organism evidence="12 13">
    <name type="scientific">Aerolutibacter ruishenii</name>
    <dbReference type="NCBI Taxonomy" id="686800"/>
    <lineage>
        <taxon>Bacteria</taxon>
        <taxon>Pseudomonadati</taxon>
        <taxon>Pseudomonadota</taxon>
        <taxon>Gammaproteobacteria</taxon>
        <taxon>Lysobacterales</taxon>
        <taxon>Lysobacteraceae</taxon>
        <taxon>Aerolutibacter</taxon>
    </lineage>
</organism>
<evidence type="ECO:0000256" key="3">
    <source>
        <dbReference type="ARBA" id="ARBA00022475"/>
    </source>
</evidence>
<dbReference type="OrthoDB" id="9780918at2"/>
<dbReference type="GO" id="GO:0050380">
    <property type="term" value="F:undecaprenyl-diphosphatase activity"/>
    <property type="evidence" value="ECO:0007669"/>
    <property type="project" value="UniProtKB-EC"/>
</dbReference>
<evidence type="ECO:0000256" key="7">
    <source>
        <dbReference type="ARBA" id="ARBA00023136"/>
    </source>
</evidence>
<dbReference type="CDD" id="cd03392">
    <property type="entry name" value="PAP2_like_2"/>
    <property type="match status" value="1"/>
</dbReference>
<keyword evidence="5" id="KW-0378">Hydrolase</keyword>
<evidence type="ECO:0000313" key="12">
    <source>
        <dbReference type="EMBL" id="TWI11878.1"/>
    </source>
</evidence>
<dbReference type="InterPro" id="IPR000326">
    <property type="entry name" value="PAP2/HPO"/>
</dbReference>
<feature type="transmembrane region" description="Helical" evidence="10">
    <location>
        <begin position="33"/>
        <end position="51"/>
    </location>
</feature>
<feature type="transmembrane region" description="Helical" evidence="10">
    <location>
        <begin position="185"/>
        <end position="205"/>
    </location>
</feature>
<keyword evidence="6 10" id="KW-1133">Transmembrane helix</keyword>
<protein>
    <recommendedName>
        <fullName evidence="2">undecaprenyl-diphosphate phosphatase</fullName>
        <ecNumber evidence="2">3.6.1.27</ecNumber>
    </recommendedName>
    <alternativeName>
        <fullName evidence="8">Undecaprenyl pyrophosphate phosphatase</fullName>
    </alternativeName>
</protein>
<reference evidence="12 13" key="1">
    <citation type="journal article" date="2015" name="Stand. Genomic Sci.">
        <title>Genomic Encyclopedia of Bacterial and Archaeal Type Strains, Phase III: the genomes of soil and plant-associated and newly described type strains.</title>
        <authorList>
            <person name="Whitman W.B."/>
            <person name="Woyke T."/>
            <person name="Klenk H.P."/>
            <person name="Zhou Y."/>
            <person name="Lilburn T.G."/>
            <person name="Beck B.J."/>
            <person name="De Vos P."/>
            <person name="Vandamme P."/>
            <person name="Eisen J.A."/>
            <person name="Garrity G."/>
            <person name="Hugenholtz P."/>
            <person name="Kyrpides N.C."/>
        </authorList>
    </citation>
    <scope>NUCLEOTIDE SEQUENCE [LARGE SCALE GENOMIC DNA]</scope>
    <source>
        <strain evidence="12 13">CGMCC 1.10136</strain>
    </source>
</reference>
<evidence type="ECO:0000259" key="11">
    <source>
        <dbReference type="SMART" id="SM00014"/>
    </source>
</evidence>
<dbReference type="SMART" id="SM00014">
    <property type="entry name" value="acidPPc"/>
    <property type="match status" value="1"/>
</dbReference>
<evidence type="ECO:0000256" key="10">
    <source>
        <dbReference type="SAM" id="Phobius"/>
    </source>
</evidence>
<dbReference type="GO" id="GO:0005886">
    <property type="term" value="C:plasma membrane"/>
    <property type="evidence" value="ECO:0007669"/>
    <property type="project" value="UniProtKB-SubCell"/>
</dbReference>
<evidence type="ECO:0000256" key="4">
    <source>
        <dbReference type="ARBA" id="ARBA00022692"/>
    </source>
</evidence>
<evidence type="ECO:0000256" key="8">
    <source>
        <dbReference type="ARBA" id="ARBA00032707"/>
    </source>
</evidence>
<evidence type="ECO:0000256" key="5">
    <source>
        <dbReference type="ARBA" id="ARBA00022801"/>
    </source>
</evidence>
<comment type="subcellular location">
    <subcellularLocation>
        <location evidence="1">Cell membrane</location>
        <topology evidence="1">Multi-pass membrane protein</topology>
    </subcellularLocation>
</comment>
<keyword evidence="3" id="KW-1003">Cell membrane</keyword>
<sequence length="249" mass="26581">MSNAGSARARVADTPAALREGARLAAGLLRRHGWRLLLLFACILAPLWVLGELAADVHQRERIAFDEPLLLFARASADSGLDRSFLWLSRAGHAYGVVPADLLLVAVLALRRHAREAVFAAIALGGSALLNIGAKHGFARARPSLWESIAPEASYSFPSAHAMGSATLACVLVALAWNTRWRWPVLLGSAAFVLGVGLSRVYLGVHYPSDVLAGWAAAMAWAMACYFSVFNGHARPWADRSSSGGSTAR</sequence>